<dbReference type="RefSeq" id="WP_030558355.1">
    <property type="nucleotide sequence ID" value="NZ_BMUB01000084.1"/>
</dbReference>
<organism evidence="2 3">
    <name type="scientific">Kitasatospora aureofaciens</name>
    <name type="common">Streptomyces aureofaciens</name>
    <dbReference type="NCBI Taxonomy" id="1894"/>
    <lineage>
        <taxon>Bacteria</taxon>
        <taxon>Bacillati</taxon>
        <taxon>Actinomycetota</taxon>
        <taxon>Actinomycetes</taxon>
        <taxon>Kitasatosporales</taxon>
        <taxon>Streptomycetaceae</taxon>
        <taxon>Kitasatospora</taxon>
    </lineage>
</organism>
<evidence type="ECO:0000313" key="2">
    <source>
        <dbReference type="EMBL" id="OEV34675.1"/>
    </source>
</evidence>
<protein>
    <recommendedName>
        <fullName evidence="4">DUF1360 domain-containing protein</fullName>
    </recommendedName>
</protein>
<dbReference type="OrthoDB" id="3787848at2"/>
<gene>
    <name evidence="1" type="ORF">GCM10010502_74750</name>
    <name evidence="2" type="ORF">HS99_0009295</name>
</gene>
<evidence type="ECO:0000313" key="1">
    <source>
        <dbReference type="EMBL" id="GGV09361.1"/>
    </source>
</evidence>
<dbReference type="EMBL" id="JPRF03000043">
    <property type="protein sequence ID" value="OEV34675.1"/>
    <property type="molecule type" value="Genomic_DNA"/>
</dbReference>
<evidence type="ECO:0000313" key="3">
    <source>
        <dbReference type="Proteomes" id="UP000037395"/>
    </source>
</evidence>
<dbReference type="EMBL" id="BMUB01000084">
    <property type="protein sequence ID" value="GGV09361.1"/>
    <property type="molecule type" value="Genomic_DNA"/>
</dbReference>
<dbReference type="Proteomes" id="UP000610124">
    <property type="component" value="Unassembled WGS sequence"/>
</dbReference>
<reference evidence="1" key="1">
    <citation type="journal article" date="2014" name="Int. J. Syst. Evol. Microbiol.">
        <title>Complete genome sequence of Corynebacterium casei LMG S-19264T (=DSM 44701T), isolated from a smear-ripened cheese.</title>
        <authorList>
            <consortium name="US DOE Joint Genome Institute (JGI-PGF)"/>
            <person name="Walter F."/>
            <person name="Albersmeier A."/>
            <person name="Kalinowski J."/>
            <person name="Ruckert C."/>
        </authorList>
    </citation>
    <scope>NUCLEOTIDE SEQUENCE</scope>
    <source>
        <strain evidence="1">JCM 4434</strain>
    </source>
</reference>
<proteinExistence type="predicted"/>
<accession>A0A8H9I2L5</accession>
<name>A0A1E7N1X8_KITAU</name>
<keyword evidence="3" id="KW-1185">Reference proteome</keyword>
<reference evidence="3" key="4">
    <citation type="submission" date="2016-08" db="EMBL/GenBank/DDBJ databases">
        <title>Sequencing, assembly and comparative genomics of S. aureofaciens ATCC 10762.</title>
        <authorList>
            <person name="Gradnigo J.S."/>
            <person name="Johnson N."/>
            <person name="Somerville G.A."/>
        </authorList>
    </citation>
    <scope>NUCLEOTIDE SEQUENCE [LARGE SCALE GENOMIC DNA]</scope>
    <source>
        <strain evidence="3">ATCC 10762 / DSM 40127 / CCM 3239 / JCM 4008 / LMG 5968 / NBRC 12843 / NCIMB 8234 / A-377</strain>
    </source>
</reference>
<reference evidence="1" key="5">
    <citation type="submission" date="2020-09" db="EMBL/GenBank/DDBJ databases">
        <authorList>
            <person name="Sun Q."/>
            <person name="Ohkuma M."/>
        </authorList>
    </citation>
    <scope>NUCLEOTIDE SEQUENCE</scope>
    <source>
        <strain evidence="1">JCM 4434</strain>
    </source>
</reference>
<accession>A0A1E7N1X8</accession>
<dbReference type="KEGG" id="kau:B6264_26485"/>
<reference evidence="2" key="3">
    <citation type="submission" date="2016-08" db="EMBL/GenBank/DDBJ databases">
        <title>Sequencing, Assembly and Comparative Genomics of S. aureofaciens ATCC 10762.</title>
        <authorList>
            <person name="Gradnigo J.S."/>
            <person name="Johnson N."/>
            <person name="Somerville G.A."/>
        </authorList>
    </citation>
    <scope>NUCLEOTIDE SEQUENCE [LARGE SCALE GENOMIC DNA]</scope>
    <source>
        <strain evidence="2">ATCC 10762</strain>
    </source>
</reference>
<comment type="caution">
    <text evidence="2">The sequence shown here is derived from an EMBL/GenBank/DDBJ whole genome shotgun (WGS) entry which is preliminary data.</text>
</comment>
<sequence>MSLTMFLLALGATCRITRFLTKDTLAGGLRIWVTDRFGEESKAAYLITCGWCSSVWVSAVAVGCGACLEGSPWFRIPATALSVSYLAGVASRWLD</sequence>
<dbReference type="GeneID" id="97490334"/>
<reference evidence="2 3" key="2">
    <citation type="submission" date="2014-07" db="EMBL/GenBank/DDBJ databases">
        <authorList>
            <person name="Zhang J.E."/>
            <person name="Yang H."/>
            <person name="Guo J."/>
            <person name="Deng Z."/>
            <person name="Luo H."/>
            <person name="Luo M."/>
            <person name="Zhao B."/>
        </authorList>
    </citation>
    <scope>NUCLEOTIDE SEQUENCE [LARGE SCALE GENOMIC DNA]</scope>
    <source>
        <strain evidence="2">ATCC 10762</strain>
        <strain evidence="3">ATCC 10762 / DSM 40127 / CCM 3239 / JCM 4008 / LMG 5968 / NBRC 12843 / NCIMB 8234 / A-377</strain>
    </source>
</reference>
<dbReference type="AlphaFoldDB" id="A0A1E7N1X8"/>
<dbReference type="Proteomes" id="UP000037395">
    <property type="component" value="Unassembled WGS sequence"/>
</dbReference>
<evidence type="ECO:0008006" key="4">
    <source>
        <dbReference type="Google" id="ProtNLM"/>
    </source>
</evidence>